<dbReference type="CDD" id="cd03801">
    <property type="entry name" value="GT4_PimA-like"/>
    <property type="match status" value="1"/>
</dbReference>
<dbReference type="Pfam" id="PF00534">
    <property type="entry name" value="Glycos_transf_1"/>
    <property type="match status" value="1"/>
</dbReference>
<accession>A0AA97FGN2</accession>
<keyword evidence="1" id="KW-0808">Transferase</keyword>
<evidence type="ECO:0000313" key="4">
    <source>
        <dbReference type="EMBL" id="WOF17091.1"/>
    </source>
</evidence>
<dbReference type="GeneID" id="85230622"/>
<gene>
    <name evidence="4" type="ORF">F1737_10595</name>
</gene>
<dbReference type="KEGG" id="mefw:F1737_10595"/>
<evidence type="ECO:0000259" key="2">
    <source>
        <dbReference type="Pfam" id="PF00534"/>
    </source>
</evidence>
<dbReference type="RefSeq" id="WP_317136547.1">
    <property type="nucleotide sequence ID" value="NZ_CP043875.1"/>
</dbReference>
<sequence>MKILLVSTQDYIHHPVPSRHHYIFEYLAEKHEIHVPHFHVSEGDERKTNLIVHEATKFFTKNPVFHYTLNAPHHFKVMKRIIEEEKIDVVVAGNVLAGTAVIRAAKKHNVPILFDLKDWFPDSAAIYYKNRILSSLIYNVVLYITGYNLKKSDKITTVSPALQDMISELGYESTVIPNGVATDYFKPMDKKIGRDICGISDDDFVIGFLGSIERRFELDEVIKTLPKLIGYNPKTRLLIVGGSLFTDYLDELKKLAEDLMLSDRVIFTGLVEHKELPKYISVMDVCTIPLSSPEWYGISMSNKFFEYSACNKPVLIKPSPGIIEIGWDNTFVYENNEEFVEKIKYIMDNPKEYTPDVEPYSWKRRSEDMEAILFDLVNNKK</sequence>
<dbReference type="PANTHER" id="PTHR46401">
    <property type="entry name" value="GLYCOSYLTRANSFERASE WBBK-RELATED"/>
    <property type="match status" value="1"/>
</dbReference>
<dbReference type="InterPro" id="IPR028098">
    <property type="entry name" value="Glyco_trans_4-like_N"/>
</dbReference>
<dbReference type="Gene3D" id="3.40.50.2000">
    <property type="entry name" value="Glycogen Phosphorylase B"/>
    <property type="match status" value="2"/>
</dbReference>
<dbReference type="EMBL" id="CP043875">
    <property type="protein sequence ID" value="WOF17091.1"/>
    <property type="molecule type" value="Genomic_DNA"/>
</dbReference>
<protein>
    <submittedName>
        <fullName evidence="4">Glycosyltransferase family 4 protein</fullName>
    </submittedName>
</protein>
<keyword evidence="5" id="KW-1185">Reference proteome</keyword>
<dbReference type="Proteomes" id="UP001301797">
    <property type="component" value="Chromosome"/>
</dbReference>
<dbReference type="Pfam" id="PF13439">
    <property type="entry name" value="Glyco_transf_4"/>
    <property type="match status" value="1"/>
</dbReference>
<name>A0AA97FGN2_9EURY</name>
<dbReference type="InterPro" id="IPR001296">
    <property type="entry name" value="Glyco_trans_1"/>
</dbReference>
<dbReference type="SUPFAM" id="SSF53756">
    <property type="entry name" value="UDP-Glycosyltransferase/glycogen phosphorylase"/>
    <property type="match status" value="1"/>
</dbReference>
<dbReference type="GO" id="GO:0016757">
    <property type="term" value="F:glycosyltransferase activity"/>
    <property type="evidence" value="ECO:0007669"/>
    <property type="project" value="InterPro"/>
</dbReference>
<proteinExistence type="predicted"/>
<evidence type="ECO:0000256" key="1">
    <source>
        <dbReference type="ARBA" id="ARBA00022679"/>
    </source>
</evidence>
<organism evidence="4 5">
    <name type="scientific">Methanochimaera problematica</name>
    <dbReference type="NCBI Taxonomy" id="2609417"/>
    <lineage>
        <taxon>Archaea</taxon>
        <taxon>Methanobacteriati</taxon>
        <taxon>Methanobacteriota</taxon>
        <taxon>Stenosarchaea group</taxon>
        <taxon>Methanomicrobia</taxon>
        <taxon>Methanomicrobiales</taxon>
        <taxon>Methanomicrobiaceae</taxon>
        <taxon>Methanochimaera</taxon>
    </lineage>
</organism>
<dbReference type="PANTHER" id="PTHR46401:SF2">
    <property type="entry name" value="GLYCOSYLTRANSFERASE WBBK-RELATED"/>
    <property type="match status" value="1"/>
</dbReference>
<feature type="domain" description="Glycosyltransferase subfamily 4-like N-terminal" evidence="3">
    <location>
        <begin position="25"/>
        <end position="183"/>
    </location>
</feature>
<reference evidence="4 5" key="1">
    <citation type="submission" date="2019-09" db="EMBL/GenBank/DDBJ databases">
        <title>The complete genome of Methanoplanus sp. FWC-SCC4.</title>
        <authorList>
            <person name="Chen S.-C."/>
            <person name="Zhou Y.-Z."/>
            <person name="Lai M.-C."/>
        </authorList>
    </citation>
    <scope>NUCLEOTIDE SEQUENCE [LARGE SCALE GENOMIC DNA]</scope>
    <source>
        <strain evidence="4 5">FWC-SCC4</strain>
    </source>
</reference>
<feature type="domain" description="Glycosyl transferase family 1" evidence="2">
    <location>
        <begin position="195"/>
        <end position="352"/>
    </location>
</feature>
<dbReference type="AlphaFoldDB" id="A0AA97FGN2"/>
<evidence type="ECO:0000313" key="5">
    <source>
        <dbReference type="Proteomes" id="UP001301797"/>
    </source>
</evidence>
<evidence type="ECO:0000259" key="3">
    <source>
        <dbReference type="Pfam" id="PF13439"/>
    </source>
</evidence>